<dbReference type="InterPro" id="IPR011698">
    <property type="entry name" value="GATase_3"/>
</dbReference>
<dbReference type="EMBL" id="SIUB01000002">
    <property type="protein sequence ID" value="TBN54303.1"/>
    <property type="molecule type" value="Genomic_DNA"/>
</dbReference>
<dbReference type="GO" id="GO:0042242">
    <property type="term" value="F:cobyrinic acid a,c-diamide synthase activity"/>
    <property type="evidence" value="ECO:0007669"/>
    <property type="project" value="InterPro"/>
</dbReference>
<evidence type="ECO:0000256" key="7">
    <source>
        <dbReference type="ARBA" id="ARBA00022842"/>
    </source>
</evidence>
<evidence type="ECO:0000313" key="12">
    <source>
        <dbReference type="EMBL" id="TBN54303.1"/>
    </source>
</evidence>
<keyword evidence="7 9" id="KW-0460">Magnesium</keyword>
<evidence type="ECO:0000256" key="5">
    <source>
        <dbReference type="ARBA" id="ARBA00022741"/>
    </source>
</evidence>
<evidence type="ECO:0000256" key="1">
    <source>
        <dbReference type="ARBA" id="ARBA00001946"/>
    </source>
</evidence>
<evidence type="ECO:0000256" key="8">
    <source>
        <dbReference type="ARBA" id="ARBA00022962"/>
    </source>
</evidence>
<keyword evidence="5 9" id="KW-0547">Nucleotide-binding</keyword>
<dbReference type="SUPFAM" id="SSF52540">
    <property type="entry name" value="P-loop containing nucleoside triphosphate hydrolases"/>
    <property type="match status" value="1"/>
</dbReference>
<dbReference type="NCBIfam" id="NF002204">
    <property type="entry name" value="PRK01077.1"/>
    <property type="match status" value="1"/>
</dbReference>
<dbReference type="Pfam" id="PF01656">
    <property type="entry name" value="CbiA"/>
    <property type="match status" value="1"/>
</dbReference>
<comment type="domain">
    <text evidence="9">Comprises of two domains. The C-terminal domain contains the binding site for glutamine and catalyzes the hydrolysis of this substrate to glutamate and ammonia. The N-terminal domain is anticipated to bind ATP and hydrogenobyrinate and catalyzes the ultimate synthesis of the diamide product. The ammonia produced via the glutaminase domain is probably translocated to the adjacent domain via a molecular tunnel, where it reacts with an activated intermediate.</text>
</comment>
<keyword evidence="8 9" id="KW-0315">Glutamine amidotransferase</keyword>
<evidence type="ECO:0000256" key="4">
    <source>
        <dbReference type="ARBA" id="ARBA00022598"/>
    </source>
</evidence>
<feature type="domain" description="CobQ/CobB/MinD/ParA nucleotide binding" evidence="10">
    <location>
        <begin position="6"/>
        <end position="192"/>
    </location>
</feature>
<evidence type="ECO:0000256" key="9">
    <source>
        <dbReference type="HAMAP-Rule" id="MF_00027"/>
    </source>
</evidence>
<dbReference type="Pfam" id="PF07685">
    <property type="entry name" value="GATase_3"/>
    <property type="match status" value="1"/>
</dbReference>
<evidence type="ECO:0000259" key="11">
    <source>
        <dbReference type="Pfam" id="PF07685"/>
    </source>
</evidence>
<evidence type="ECO:0000256" key="6">
    <source>
        <dbReference type="ARBA" id="ARBA00022840"/>
    </source>
</evidence>
<dbReference type="EC" id="6.3.5.9" evidence="9"/>
<dbReference type="OrthoDB" id="9764035at2"/>
<accession>A0A4Q9GJ85</accession>
<comment type="cofactor">
    <cofactor evidence="1 9">
        <name>Mg(2+)</name>
        <dbReference type="ChEBI" id="CHEBI:18420"/>
    </cofactor>
</comment>
<dbReference type="InterPro" id="IPR002586">
    <property type="entry name" value="CobQ/CobB/MinD/ParA_Nub-bd_dom"/>
</dbReference>
<dbReference type="HAMAP" id="MF_00027">
    <property type="entry name" value="CobB_CbiA"/>
    <property type="match status" value="1"/>
</dbReference>
<comment type="miscellaneous">
    <text evidence="9">The a and c carboxylates of hydrogenobyrinate are activated for nucleophilic attack via formation of a phosphorylated intermediate by ATP. CobB catalyzes first the amidation of the c-carboxylate, and then that of the a-carboxylate.</text>
</comment>
<dbReference type="GO" id="GO:0009236">
    <property type="term" value="P:cobalamin biosynthetic process"/>
    <property type="evidence" value="ECO:0007669"/>
    <property type="project" value="UniProtKB-UniRule"/>
</dbReference>
<dbReference type="UniPathway" id="UPA00148">
    <property type="reaction ID" value="UER00220"/>
</dbReference>
<dbReference type="Proteomes" id="UP000291613">
    <property type="component" value="Unassembled WGS sequence"/>
</dbReference>
<feature type="site" description="Increases nucleophilicity of active site Cys" evidence="9">
    <location>
        <position position="427"/>
    </location>
</feature>
<sequence>MTPAFVVAAPSSGSGKTIVTLGLLRAFRNAGVVVASAKIGPDYIDPRFHEAASGRPSLNLDGWAMRRARLLALAQEAGRGAELMVVEGVMGLFDHAAEPGIEGHGGAADVAATLGAPVVLVLDASGMAQSAGAIARGFAGFREGVTVAGVILNRVASPRHEALLRLGCDAAGVPVFGALPRTNELRTPSRHLGLVQAEELPELHALIADAGRLVAAHVDLDRLRAIARPAPTSGEALPRPTIRPFGQKIAVAADAAFRFAYPHVLMGWRKAGAEIAPFSPLADEAPASDSDAVFLPGGYPELHAGRLAGASRFGAGMRAAPGRGAAVYGECGGYMTLGEGLVDAEGARHAMLGLLGLETSFSARKLHLGYRHATLAASGPLGDAGAAFRAHEFHYATTASEAGDPLFEVGGASVGLRRGSVCGSFLHMIDGS</sequence>
<keyword evidence="3 9" id="KW-0169">Cobalamin biosynthesis</keyword>
<protein>
    <recommendedName>
        <fullName evidence="9">Hydrogenobyrinate a,c-diamide synthase</fullName>
        <ecNumber evidence="9">6.3.5.9</ecNumber>
    </recommendedName>
    <alternativeName>
        <fullName evidence="9">Hydrogenobyrinic acid a,c-diamide synthase</fullName>
    </alternativeName>
</protein>
<evidence type="ECO:0000256" key="2">
    <source>
        <dbReference type="ARBA" id="ARBA00006205"/>
    </source>
</evidence>
<dbReference type="CDD" id="cd05388">
    <property type="entry name" value="CobB_N"/>
    <property type="match status" value="1"/>
</dbReference>
<dbReference type="InterPro" id="IPR029062">
    <property type="entry name" value="Class_I_gatase-like"/>
</dbReference>
<comment type="catalytic activity">
    <reaction evidence="9">
        <text>hydrogenobyrinate + 2 L-glutamine + 2 ATP + 2 H2O = hydrogenobyrinate a,c-diamide + 2 L-glutamate + 2 ADP + 2 phosphate + 2 H(+)</text>
        <dbReference type="Rhea" id="RHEA:12544"/>
        <dbReference type="ChEBI" id="CHEBI:15377"/>
        <dbReference type="ChEBI" id="CHEBI:15378"/>
        <dbReference type="ChEBI" id="CHEBI:29985"/>
        <dbReference type="ChEBI" id="CHEBI:30616"/>
        <dbReference type="ChEBI" id="CHEBI:43474"/>
        <dbReference type="ChEBI" id="CHEBI:58359"/>
        <dbReference type="ChEBI" id="CHEBI:77873"/>
        <dbReference type="ChEBI" id="CHEBI:77874"/>
        <dbReference type="ChEBI" id="CHEBI:456216"/>
        <dbReference type="EC" id="6.3.5.9"/>
    </reaction>
</comment>
<dbReference type="NCBIfam" id="TIGR00379">
    <property type="entry name" value="cobB"/>
    <property type="match status" value="1"/>
</dbReference>
<organism evidence="12 13">
    <name type="scientific">Hansschlegelia quercus</name>
    <dbReference type="NCBI Taxonomy" id="2528245"/>
    <lineage>
        <taxon>Bacteria</taxon>
        <taxon>Pseudomonadati</taxon>
        <taxon>Pseudomonadota</taxon>
        <taxon>Alphaproteobacteria</taxon>
        <taxon>Hyphomicrobiales</taxon>
        <taxon>Methylopilaceae</taxon>
        <taxon>Hansschlegelia</taxon>
    </lineage>
</organism>
<keyword evidence="6 9" id="KW-0067">ATP-binding</keyword>
<dbReference type="GO" id="GO:0043802">
    <property type="term" value="F:hydrogenobyrinic acid a,c-diamide synthase (glutamine-hydrolysing) activity"/>
    <property type="evidence" value="ECO:0007669"/>
    <property type="project" value="UniProtKB-UniRule"/>
</dbReference>
<name>A0A4Q9GJ85_9HYPH</name>
<dbReference type="SUPFAM" id="SSF52317">
    <property type="entry name" value="Class I glutamine amidotransferase-like"/>
    <property type="match status" value="1"/>
</dbReference>
<proteinExistence type="inferred from homology"/>
<dbReference type="PANTHER" id="PTHR43873:SF1">
    <property type="entry name" value="COBYRINATE A,C-DIAMIDE SYNTHASE"/>
    <property type="match status" value="1"/>
</dbReference>
<dbReference type="InterPro" id="IPR027417">
    <property type="entry name" value="P-loop_NTPase"/>
</dbReference>
<comment type="pathway">
    <text evidence="9">Cofactor biosynthesis; adenosylcobalamin biosynthesis; cob(II)yrinate a,c-diamide from precorrin-2 (aerobic route): step 9/10.</text>
</comment>
<dbReference type="InterPro" id="IPR004484">
    <property type="entry name" value="CbiA/CobB_synth"/>
</dbReference>
<dbReference type="PROSITE" id="PS51274">
    <property type="entry name" value="GATASE_COBBQ"/>
    <property type="match status" value="1"/>
</dbReference>
<feature type="active site" description="Nucleophile" evidence="9">
    <location>
        <position position="331"/>
    </location>
</feature>
<evidence type="ECO:0000256" key="3">
    <source>
        <dbReference type="ARBA" id="ARBA00022573"/>
    </source>
</evidence>
<evidence type="ECO:0000313" key="13">
    <source>
        <dbReference type="Proteomes" id="UP000291613"/>
    </source>
</evidence>
<dbReference type="AlphaFoldDB" id="A0A4Q9GJ85"/>
<feature type="domain" description="CobB/CobQ-like glutamine amidotransferase" evidence="11">
    <location>
        <begin position="248"/>
        <end position="429"/>
    </location>
</feature>
<comment type="function">
    <text evidence="9">Catalyzes the ATP-dependent amidation of the two carboxylate groups at positions a and c of hydrogenobyrinate, using either L-glutamine or ammonia as the nitrogen source.</text>
</comment>
<comment type="similarity">
    <text evidence="9">Belongs to the CobB/CbiA family.</text>
</comment>
<evidence type="ECO:0000259" key="10">
    <source>
        <dbReference type="Pfam" id="PF01656"/>
    </source>
</evidence>
<keyword evidence="13" id="KW-1185">Reference proteome</keyword>
<dbReference type="Gene3D" id="3.40.50.300">
    <property type="entry name" value="P-loop containing nucleotide triphosphate hydrolases"/>
    <property type="match status" value="1"/>
</dbReference>
<dbReference type="PANTHER" id="PTHR43873">
    <property type="entry name" value="COBYRINATE A,C-DIAMIDE SYNTHASE"/>
    <property type="match status" value="1"/>
</dbReference>
<dbReference type="RefSeq" id="WP_131001902.1">
    <property type="nucleotide sequence ID" value="NZ_JBHSZR010000005.1"/>
</dbReference>
<keyword evidence="4 9" id="KW-0436">Ligase</keyword>
<comment type="caution">
    <text evidence="12">The sequence shown here is derived from an EMBL/GenBank/DDBJ whole genome shotgun (WGS) entry which is preliminary data.</text>
</comment>
<comment type="similarity">
    <text evidence="2">Belongs to the CobB/CobQ family. CobQ subfamily.</text>
</comment>
<dbReference type="Gene3D" id="3.40.50.880">
    <property type="match status" value="1"/>
</dbReference>
<gene>
    <name evidence="9" type="primary">cobB</name>
    <name evidence="12" type="ORF">EYR15_05550</name>
</gene>
<dbReference type="GO" id="GO:0005524">
    <property type="term" value="F:ATP binding"/>
    <property type="evidence" value="ECO:0007669"/>
    <property type="project" value="UniProtKB-UniRule"/>
</dbReference>
<reference evidence="12 13" key="1">
    <citation type="submission" date="2019-02" db="EMBL/GenBank/DDBJ databases">
        <title>Hansschlegelia quercus sp. nov., a novel methylotrophic bacterium from buds of oak (Quercus robur L.).</title>
        <authorList>
            <person name="Agafonova N.V."/>
            <person name="Kaparullina E.N."/>
            <person name="Grouzdev D.S."/>
            <person name="Doronina N.V."/>
        </authorList>
    </citation>
    <scope>NUCLEOTIDE SEQUENCE [LARGE SCALE GENOMIC DNA]</scope>
    <source>
        <strain evidence="12 13">Dub</strain>
    </source>
</reference>